<name>A0A2S7DQW1_9XANT</name>
<proteinExistence type="predicted"/>
<evidence type="ECO:0000313" key="2">
    <source>
        <dbReference type="Proteomes" id="UP000239561"/>
    </source>
</evidence>
<dbReference type="EMBL" id="MDED01000018">
    <property type="protein sequence ID" value="PPU76206.1"/>
    <property type="molecule type" value="Genomic_DNA"/>
</dbReference>
<evidence type="ECO:0000313" key="1">
    <source>
        <dbReference type="EMBL" id="PPU76206.1"/>
    </source>
</evidence>
<organism evidence="1 2">
    <name type="scientific">Xanthomonas cucurbitae</name>
    <dbReference type="NCBI Taxonomy" id="56453"/>
    <lineage>
        <taxon>Bacteria</taxon>
        <taxon>Pseudomonadati</taxon>
        <taxon>Pseudomonadota</taxon>
        <taxon>Gammaproteobacteria</taxon>
        <taxon>Lysobacterales</taxon>
        <taxon>Lysobacteraceae</taxon>
        <taxon>Xanthomonas</taxon>
    </lineage>
</organism>
<comment type="caution">
    <text evidence="1">The sequence shown here is derived from an EMBL/GenBank/DDBJ whole genome shotgun (WGS) entry which is preliminary data.</text>
</comment>
<accession>A0A2S7DQW1</accession>
<dbReference type="AlphaFoldDB" id="A0A2S7DQW1"/>
<gene>
    <name evidence="1" type="ORF">XcuCFBP2542_10990</name>
</gene>
<dbReference type="Proteomes" id="UP000239561">
    <property type="component" value="Unassembled WGS sequence"/>
</dbReference>
<protein>
    <submittedName>
        <fullName evidence="1">Uncharacterized protein</fullName>
    </submittedName>
</protein>
<reference evidence="1 2" key="1">
    <citation type="submission" date="2016-08" db="EMBL/GenBank/DDBJ databases">
        <authorList>
            <person name="Seilhamer J.J."/>
        </authorList>
    </citation>
    <scope>NUCLEOTIDE SEQUENCE [LARGE SCALE GENOMIC DNA]</scope>
    <source>
        <strain evidence="1 2">CFBP2542</strain>
    </source>
</reference>
<sequence length="270" mass="27989">MMRRSATLQTVMNQGTLMKTAAGITAVVLGLVLLLAIGTGQANAKLCGAETGPPLPGQTTSHINPDGSMTISVPAGWFMFTQEKGTWTISPTAILTCACPGGSGCSPTLLPNGQTFCAMSSDCTQCNRSGSMAIYPVQQDQIGATFASADEVARLPRIDARLLSIPDVQKDLLAFKNALGIAVDATGRDAIWIRLYGYVAPMEVPDGYQLPMNGSAASNMAISLLASQSVQTPSAAVRCNCSGGGSCKLESNFGVKVCNAAQCTTCSMAY</sequence>